<comment type="caution">
    <text evidence="6">The sequence shown here is derived from an EMBL/GenBank/DDBJ whole genome shotgun (WGS) entry which is preliminary data.</text>
</comment>
<evidence type="ECO:0000313" key="6">
    <source>
        <dbReference type="EMBL" id="MDT3426985.1"/>
    </source>
</evidence>
<dbReference type="InterPro" id="IPR013189">
    <property type="entry name" value="Glyco_hydro_32_C"/>
</dbReference>
<feature type="domain" description="BIG2" evidence="5">
    <location>
        <begin position="1020"/>
        <end position="1101"/>
    </location>
</feature>
<dbReference type="Gene3D" id="2.115.10.20">
    <property type="entry name" value="Glycosyl hydrolase domain, family 43"/>
    <property type="match status" value="1"/>
</dbReference>
<dbReference type="GO" id="GO:0033912">
    <property type="term" value="F:2,6-beta-fructan 6-levanbiohydrolase activity"/>
    <property type="evidence" value="ECO:0007669"/>
    <property type="project" value="UniProtKB-EC"/>
</dbReference>
<evidence type="ECO:0000259" key="5">
    <source>
        <dbReference type="SMART" id="SM00635"/>
    </source>
</evidence>
<dbReference type="Gene3D" id="2.60.40.1080">
    <property type="match status" value="1"/>
</dbReference>
<evidence type="ECO:0000256" key="1">
    <source>
        <dbReference type="ARBA" id="ARBA00009902"/>
    </source>
</evidence>
<dbReference type="SUPFAM" id="SSF49899">
    <property type="entry name" value="Concanavalin A-like lectins/glucanases"/>
    <property type="match status" value="5"/>
</dbReference>
<dbReference type="Pfam" id="PF13385">
    <property type="entry name" value="Laminin_G_3"/>
    <property type="match status" value="1"/>
</dbReference>
<dbReference type="RefSeq" id="WP_312001082.1">
    <property type="nucleotide sequence ID" value="NZ_JAUSUY010000009.1"/>
</dbReference>
<dbReference type="InterPro" id="IPR013320">
    <property type="entry name" value="ConA-like_dom_sf"/>
</dbReference>
<reference evidence="6 7" key="1">
    <citation type="submission" date="2023-07" db="EMBL/GenBank/DDBJ databases">
        <title>Genomic Encyclopedia of Type Strains, Phase IV (KMG-IV): sequencing the most valuable type-strain genomes for metagenomic binning, comparative biology and taxonomic classification.</title>
        <authorList>
            <person name="Goeker M."/>
        </authorList>
    </citation>
    <scope>NUCLEOTIDE SEQUENCE [LARGE SCALE GENOMIC DNA]</scope>
    <source>
        <strain evidence="6 7">T98</strain>
    </source>
</reference>
<keyword evidence="7" id="KW-1185">Reference proteome</keyword>
<evidence type="ECO:0000256" key="2">
    <source>
        <dbReference type="ARBA" id="ARBA00022801"/>
    </source>
</evidence>
<keyword evidence="2 6" id="KW-0378">Hydrolase</keyword>
<dbReference type="SMART" id="SM00635">
    <property type="entry name" value="BID_2"/>
    <property type="match status" value="1"/>
</dbReference>
<dbReference type="Pfam" id="PF00251">
    <property type="entry name" value="Glyco_hydro_32N"/>
    <property type="match status" value="1"/>
</dbReference>
<dbReference type="Pfam" id="PF06439">
    <property type="entry name" value="3keto-disac_hyd"/>
    <property type="match status" value="1"/>
</dbReference>
<gene>
    <name evidence="6" type="ORF">J2Z22_002519</name>
</gene>
<dbReference type="PANTHER" id="PTHR42800">
    <property type="entry name" value="EXOINULINASE INUD (AFU_ORTHOLOGUE AFUA_5G00480)"/>
    <property type="match status" value="1"/>
</dbReference>
<dbReference type="Gene3D" id="2.60.120.560">
    <property type="entry name" value="Exo-inulinase, domain 1"/>
    <property type="match status" value="5"/>
</dbReference>
<dbReference type="InterPro" id="IPR010496">
    <property type="entry name" value="AL/BT2_dom"/>
</dbReference>
<keyword evidence="4" id="KW-0732">Signal</keyword>
<dbReference type="EC" id="3.2.1.64" evidence="6"/>
<proteinExistence type="inferred from homology"/>
<organism evidence="6 7">
    <name type="scientific">Paenibacillus forsythiae</name>
    <dbReference type="NCBI Taxonomy" id="365616"/>
    <lineage>
        <taxon>Bacteria</taxon>
        <taxon>Bacillati</taxon>
        <taxon>Bacillota</taxon>
        <taxon>Bacilli</taxon>
        <taxon>Bacillales</taxon>
        <taxon>Paenibacillaceae</taxon>
        <taxon>Paenibacillus</taxon>
    </lineage>
</organism>
<dbReference type="SUPFAM" id="SSF49373">
    <property type="entry name" value="Invasin/intimin cell-adhesion fragments"/>
    <property type="match status" value="1"/>
</dbReference>
<feature type="signal peptide" evidence="4">
    <location>
        <begin position="1"/>
        <end position="30"/>
    </location>
</feature>
<dbReference type="InterPro" id="IPR013148">
    <property type="entry name" value="Glyco_hydro_32_N"/>
</dbReference>
<dbReference type="SUPFAM" id="SSF75005">
    <property type="entry name" value="Arabinanase/levansucrase/invertase"/>
    <property type="match status" value="1"/>
</dbReference>
<dbReference type="Pfam" id="PF02368">
    <property type="entry name" value="Big_2"/>
    <property type="match status" value="1"/>
</dbReference>
<evidence type="ECO:0000256" key="3">
    <source>
        <dbReference type="ARBA" id="ARBA00023295"/>
    </source>
</evidence>
<protein>
    <submittedName>
        <fullName evidence="6">Levanbiose-producing levanase</fullName>
        <ecNumber evidence="6">3.2.1.64</ecNumber>
    </submittedName>
</protein>
<dbReference type="InterPro" id="IPR003343">
    <property type="entry name" value="Big_2"/>
</dbReference>
<dbReference type="InterPro" id="IPR023296">
    <property type="entry name" value="Glyco_hydro_beta-prop_sf"/>
</dbReference>
<dbReference type="InterPro" id="IPR001362">
    <property type="entry name" value="Glyco_hydro_32"/>
</dbReference>
<dbReference type="Pfam" id="PF08244">
    <property type="entry name" value="Glyco_hydro_32C"/>
    <property type="match status" value="1"/>
</dbReference>
<dbReference type="Proteomes" id="UP001248709">
    <property type="component" value="Unassembled WGS sequence"/>
</dbReference>
<dbReference type="SMART" id="SM00640">
    <property type="entry name" value="Glyco_32"/>
    <property type="match status" value="1"/>
</dbReference>
<dbReference type="EMBL" id="JAUSUY010000009">
    <property type="protein sequence ID" value="MDT3426985.1"/>
    <property type="molecule type" value="Genomic_DNA"/>
</dbReference>
<dbReference type="InterPro" id="IPR008964">
    <property type="entry name" value="Invasin/intimin_cell_adhesion"/>
</dbReference>
<feature type="chain" id="PRO_5046944028" evidence="4">
    <location>
        <begin position="31"/>
        <end position="1269"/>
    </location>
</feature>
<name>A0ABU3H834_9BACL</name>
<dbReference type="PANTHER" id="PTHR42800:SF1">
    <property type="entry name" value="EXOINULINASE INUD (AFU_ORTHOLOGUE AFUA_5G00480)"/>
    <property type="match status" value="1"/>
</dbReference>
<dbReference type="CDD" id="cd18622">
    <property type="entry name" value="GH32_Inu-like"/>
    <property type="match status" value="1"/>
</dbReference>
<accession>A0ABU3H834</accession>
<evidence type="ECO:0000313" key="7">
    <source>
        <dbReference type="Proteomes" id="UP001248709"/>
    </source>
</evidence>
<evidence type="ECO:0000256" key="4">
    <source>
        <dbReference type="SAM" id="SignalP"/>
    </source>
</evidence>
<keyword evidence="3 6" id="KW-0326">Glycosidase</keyword>
<comment type="similarity">
    <text evidence="1">Belongs to the glycosyl hydrolase 32 family.</text>
</comment>
<sequence>MRRSRWKATAFLLALALGLSALYSPGSALAAGWAGNTPGYLPVSGTWTQDGTNGLRGVSPGADNAFNMSTAAVGANFIYEADVKVDTSTPYGVASLVFRASADGSKGYVLSLDPNQDRIRLFDYATGTDLDTVFSKTMSAGSSYHLKIAADGSSLKVYADGAQAFSVSDYKYSSGLTGFHVYNGTAYFQNVYVNVLHTNVTGWSTSGTWSLTSQGWKGTAASNQNIAAISATSSDDFTYESDVQITDPYALGTLLFRSNAGGTQGYGLQIDPNLDRIRLYKTDGNVTLAQADTQVDIGKVYHVRIKAQGSSIKIYWQYEFITATGFNPLLSVTDTSHTQGLAGLGVYNGTAVFQNIQISALKTNLEGWTVSGSGSWIPQLGGFKGTSSGSSDTYNMAATALSDFVLEGDLSVDNGAPHGTAGLVFRAASASSGGYVLNIDPNLDRVRLFNRSGGSTIATANMSIDTGRVYHIEINVSGSNIKVYVDGAETPVISTTDSSYTSGVIGLNAFNGTAYFQNVHAADLSQYYNETYRPQYHFTETRNRSSDPNGLVYYQGEYHLFHQQDGEWAHAVSTDLVNWKHLPIAIPQNEAGDAWSGGAVADLNNVSGLFPGGSGLIAYYTSFNPEKPNGNQKIHIAYSSDKGRTWTDYASNPVVQNPGGVNGGWDFRDPKVVWDADHSKWVMVVSGNDSVRFYTSTNLLSWTYASSFGYGDYLHGGIMECPDLFQLPVDGNPANKKWVLMLSTGAVPATQGSASEYFVGSFDGTTFTSDHPAATVLRTEKGQDMYAAMSFDGIPAADGRRIAIGWMSNWDYPFSFPTSPWNGQMSVPRELKLTDIAGTGIRLTETPVAEMNALRGTATSINNVTVTPSSANPLAAVKGTAYEIDAVLELPSGSTASEFGFHLREGGGQQTVVGYKTSPSEMFVDRSSAGANGFTANFHPVHSTVLPLEDGRVKMHIYVDESSIEAFGNDGKAVFSNMIFPGAARTGLSFYTTGGDVKIVSLNVYPLGNTWRFEPSSGSAPQKVVMDKTRVQLAAGSVYRLYADVLPRSATDKTLVWSSSNPSVASVAQVDSVSANVTAAARGRAVITATTQTGGIAASTVVEVGEFTTNLTGWSSLPVSSWTVTGNGISGTFDKDSNYMSDVTGANFTYEADVKLDRAGGAGSIIFRASADGSSGYYFNIDPNIRAIRLFYKLNGSFSSSQVLANLPSTAASGTTYHVKIVTSGTNIKVYFDGASTPIIDVNDSTFSSGYFGLNVFGGTASYQNVIKN</sequence>